<feature type="domain" description="HTH myb-type" evidence="8">
    <location>
        <begin position="154"/>
        <end position="209"/>
    </location>
</feature>
<feature type="compositionally biased region" description="Polar residues" evidence="5">
    <location>
        <begin position="352"/>
        <end position="363"/>
    </location>
</feature>
<sequence>MATKKIYNKKIIARTVVNYIWMVDPDVSQTDINHVKSTFTNLLCSNLSMEDITDACRDLTGNTALVDEYIKILDCAKSEPLTDPKADIDNPNFIPPAERPGSKQKGRVWTRQEDRRLIYAVSQFGLGSWSQVARFVGAGRNRSTCSQRWCRVLDPGIKKDEWTKEEELNLCRLAKIHGTQNWSKVSHLLNNRSDVQCRYRYGQLEKTGKLAEYQAQIEEELKNIPAVNFPANPPRFFPINCGRFPNQILASLPKTMKLSLPKNFSPNFRQFLPNFSFPIIPPNTQPIEPMNQLGMNMPLQGMSSQSLNNHQNVENLENYQSSDISYNMSIHQNNQQNHIENNIEYQNQNQNDTSSEFNTNDNLIPSALGTVENETPKKTRRRISTEPNKSLDLSKLWRQQKREMNRELQREAQKKARKHQDMKNNRLEKQRQYQKKLQSEILVASMIVPDSTDLVQEDEMFGEEWDTLPGFPFDLDTP</sequence>
<dbReference type="PANTHER" id="PTHR46621:SF1">
    <property type="entry name" value="SNRNA-ACTIVATING PROTEIN COMPLEX SUBUNIT 4"/>
    <property type="match status" value="1"/>
</dbReference>
<evidence type="ECO:0000259" key="7">
    <source>
        <dbReference type="PROSITE" id="PS51293"/>
    </source>
</evidence>
<dbReference type="InterPro" id="IPR051575">
    <property type="entry name" value="Myb-like_DNA-bd"/>
</dbReference>
<dbReference type="InterPro" id="IPR017884">
    <property type="entry name" value="SANT_dom"/>
</dbReference>
<accession>A0A1J4K3W2</accession>
<dbReference type="GO" id="GO:0001006">
    <property type="term" value="F:RNA polymerase III type 3 promoter sequence-specific DNA binding"/>
    <property type="evidence" value="ECO:0007669"/>
    <property type="project" value="TreeGrafter"/>
</dbReference>
<evidence type="ECO:0000259" key="6">
    <source>
        <dbReference type="PROSITE" id="PS50090"/>
    </source>
</evidence>
<dbReference type="GO" id="GO:0000978">
    <property type="term" value="F:RNA polymerase II cis-regulatory region sequence-specific DNA binding"/>
    <property type="evidence" value="ECO:0007669"/>
    <property type="project" value="TreeGrafter"/>
</dbReference>
<dbReference type="PANTHER" id="PTHR46621">
    <property type="entry name" value="SNRNA-ACTIVATING PROTEIN COMPLEX SUBUNIT 4"/>
    <property type="match status" value="1"/>
</dbReference>
<dbReference type="OrthoDB" id="39591at2759"/>
<keyword evidence="2" id="KW-0238">DNA-binding</keyword>
<feature type="domain" description="Myb-like" evidence="6">
    <location>
        <begin position="154"/>
        <end position="205"/>
    </location>
</feature>
<evidence type="ECO:0000256" key="4">
    <source>
        <dbReference type="ARBA" id="ARBA00023242"/>
    </source>
</evidence>
<dbReference type="Proteomes" id="UP000179807">
    <property type="component" value="Unassembled WGS sequence"/>
</dbReference>
<evidence type="ECO:0000259" key="8">
    <source>
        <dbReference type="PROSITE" id="PS51294"/>
    </source>
</evidence>
<name>A0A1J4K3W2_9EUKA</name>
<evidence type="ECO:0000256" key="1">
    <source>
        <dbReference type="ARBA" id="ARBA00023015"/>
    </source>
</evidence>
<dbReference type="CDD" id="cd00167">
    <property type="entry name" value="SANT"/>
    <property type="match status" value="2"/>
</dbReference>
<keyword evidence="3" id="KW-0804">Transcription</keyword>
<protein>
    <recommendedName>
        <fullName evidence="11">Myb-like DNA-binding domain containing protein</fullName>
    </recommendedName>
</protein>
<dbReference type="EMBL" id="MLAK01000803">
    <property type="protein sequence ID" value="OHT04173.1"/>
    <property type="molecule type" value="Genomic_DNA"/>
</dbReference>
<dbReference type="AlphaFoldDB" id="A0A1J4K3W2"/>
<dbReference type="GO" id="GO:0042795">
    <property type="term" value="P:snRNA transcription by RNA polymerase II"/>
    <property type="evidence" value="ECO:0007669"/>
    <property type="project" value="TreeGrafter"/>
</dbReference>
<feature type="domain" description="Myb-like" evidence="6">
    <location>
        <begin position="101"/>
        <end position="153"/>
    </location>
</feature>
<feature type="domain" description="SANT" evidence="7">
    <location>
        <begin position="157"/>
        <end position="209"/>
    </location>
</feature>
<organism evidence="9 10">
    <name type="scientific">Tritrichomonas foetus</name>
    <dbReference type="NCBI Taxonomy" id="1144522"/>
    <lineage>
        <taxon>Eukaryota</taxon>
        <taxon>Metamonada</taxon>
        <taxon>Parabasalia</taxon>
        <taxon>Tritrichomonadida</taxon>
        <taxon>Tritrichomonadidae</taxon>
        <taxon>Tritrichomonas</taxon>
    </lineage>
</organism>
<evidence type="ECO:0000256" key="2">
    <source>
        <dbReference type="ARBA" id="ARBA00023125"/>
    </source>
</evidence>
<dbReference type="PROSITE" id="PS51294">
    <property type="entry name" value="HTH_MYB"/>
    <property type="match status" value="2"/>
</dbReference>
<keyword evidence="1" id="KW-0805">Transcription regulation</keyword>
<comment type="caution">
    <text evidence="9">The sequence shown here is derived from an EMBL/GenBank/DDBJ whole genome shotgun (WGS) entry which is preliminary data.</text>
</comment>
<keyword evidence="4" id="KW-0539">Nucleus</keyword>
<dbReference type="Pfam" id="PF13921">
    <property type="entry name" value="Myb_DNA-bind_6"/>
    <property type="match status" value="1"/>
</dbReference>
<dbReference type="Gene3D" id="1.10.10.60">
    <property type="entry name" value="Homeodomain-like"/>
    <property type="match status" value="2"/>
</dbReference>
<dbReference type="InterPro" id="IPR001005">
    <property type="entry name" value="SANT/Myb"/>
</dbReference>
<evidence type="ECO:0000256" key="5">
    <source>
        <dbReference type="SAM" id="MobiDB-lite"/>
    </source>
</evidence>
<proteinExistence type="predicted"/>
<evidence type="ECO:0008006" key="11">
    <source>
        <dbReference type="Google" id="ProtNLM"/>
    </source>
</evidence>
<dbReference type="VEuPathDB" id="TrichDB:TRFO_28402"/>
<evidence type="ECO:0000256" key="3">
    <source>
        <dbReference type="ARBA" id="ARBA00023163"/>
    </source>
</evidence>
<feature type="domain" description="HTH myb-type" evidence="8">
    <location>
        <begin position="101"/>
        <end position="153"/>
    </location>
</feature>
<dbReference type="SUPFAM" id="SSF46689">
    <property type="entry name" value="Homeodomain-like"/>
    <property type="match status" value="2"/>
</dbReference>
<feature type="region of interest" description="Disordered" evidence="5">
    <location>
        <begin position="86"/>
        <end position="107"/>
    </location>
</feature>
<feature type="compositionally biased region" description="Basic and acidic residues" evidence="5">
    <location>
        <begin position="400"/>
        <end position="431"/>
    </location>
</feature>
<dbReference type="RefSeq" id="XP_068357309.1">
    <property type="nucleotide sequence ID" value="XM_068506156.1"/>
</dbReference>
<feature type="region of interest" description="Disordered" evidence="5">
    <location>
        <begin position="350"/>
        <end position="431"/>
    </location>
</feature>
<dbReference type="GeneID" id="94840860"/>
<keyword evidence="10" id="KW-1185">Reference proteome</keyword>
<evidence type="ECO:0000313" key="10">
    <source>
        <dbReference type="Proteomes" id="UP000179807"/>
    </source>
</evidence>
<dbReference type="SMART" id="SM00717">
    <property type="entry name" value="SANT"/>
    <property type="match status" value="2"/>
</dbReference>
<dbReference type="GO" id="GO:0019185">
    <property type="term" value="C:snRNA-activating protein complex"/>
    <property type="evidence" value="ECO:0007669"/>
    <property type="project" value="TreeGrafter"/>
</dbReference>
<dbReference type="InterPro" id="IPR017930">
    <property type="entry name" value="Myb_dom"/>
</dbReference>
<dbReference type="GO" id="GO:0042796">
    <property type="term" value="P:snRNA transcription by RNA polymerase III"/>
    <property type="evidence" value="ECO:0007669"/>
    <property type="project" value="TreeGrafter"/>
</dbReference>
<dbReference type="PROSITE" id="PS50090">
    <property type="entry name" value="MYB_LIKE"/>
    <property type="match status" value="2"/>
</dbReference>
<reference evidence="9" key="1">
    <citation type="submission" date="2016-10" db="EMBL/GenBank/DDBJ databases">
        <authorList>
            <person name="Benchimol M."/>
            <person name="Almeida L.G."/>
            <person name="Vasconcelos A.T."/>
            <person name="Perreira-Neves A."/>
            <person name="Rosa I.A."/>
            <person name="Tasca T."/>
            <person name="Bogo M.R."/>
            <person name="de Souza W."/>
        </authorList>
    </citation>
    <scope>NUCLEOTIDE SEQUENCE [LARGE SCALE GENOMIC DNA]</scope>
    <source>
        <strain evidence="9">K</strain>
    </source>
</reference>
<evidence type="ECO:0000313" key="9">
    <source>
        <dbReference type="EMBL" id="OHT04173.1"/>
    </source>
</evidence>
<dbReference type="PROSITE" id="PS51293">
    <property type="entry name" value="SANT"/>
    <property type="match status" value="1"/>
</dbReference>
<dbReference type="InterPro" id="IPR009057">
    <property type="entry name" value="Homeodomain-like_sf"/>
</dbReference>
<gene>
    <name evidence="9" type="ORF">TRFO_28402</name>
</gene>